<sequence>MFVSRHVNFVESIFPYHTLQQSLPRSDPNTCDLWLSLPSPTVIVTVHEIASQTSLLNSRARAASPSPSQLPPATVTFSAVDTVTAACREPPVLPAVNRASPTTLDSAPDASHVAPDSPATASEPGPAASPPTATATHHMVTRSKNNIHKPLTKLSITSVLSPTQTEPSCVSQALKFPEWRRAMSEEFDALIRNNTWDLVPSHPSQNAVGCKWVFRIKRSPDGSISKYKARLVAKGFHQRPGVDCTDTFSPVVKTTTVRVLLSIAVSRGWSLRQLDVNNAFLQVYVDDIIVTGNDTTHIDAFVDILARRFSIKDLGALSYFLGVEVIPSPAGLFLSQHKYVVDLLARTKMTDSKPVATPLPTDHTITLLASTSLTDATEYRQVIGALQYLSFTRPDIAFAVNKLAQFMHRPTTEHWSLAKRLLRYLKGTIGHGLLLRRDSPITLHAFSDTDWAGNLDDRTSTSAYVLFLGSNAISWSSRKQKSVARSSTEAEYRAVALAASEVLWLSSLLRELLISSPSPPTIFCDNIGATYLCSNPVFHSRMKHIKIDFHFVRDRVQRGQLRVSHVASADQLADLLTKPLSRTRFALLRSKIGVSEMPTILRGRIKDTNPTQSLT</sequence>
<dbReference type="PANTHER" id="PTHR11439">
    <property type="entry name" value="GAG-POL-RELATED RETROTRANSPOSON"/>
    <property type="match status" value="1"/>
</dbReference>
<gene>
    <name evidence="3" type="ORF">LWI29_008155</name>
</gene>
<keyword evidence="4" id="KW-1185">Reference proteome</keyword>
<dbReference type="SUPFAM" id="SSF56672">
    <property type="entry name" value="DNA/RNA polymerases"/>
    <property type="match status" value="1"/>
</dbReference>
<evidence type="ECO:0000256" key="1">
    <source>
        <dbReference type="SAM" id="MobiDB-lite"/>
    </source>
</evidence>
<evidence type="ECO:0000313" key="4">
    <source>
        <dbReference type="Proteomes" id="UP001168877"/>
    </source>
</evidence>
<dbReference type="Proteomes" id="UP001168877">
    <property type="component" value="Unassembled WGS sequence"/>
</dbReference>
<dbReference type="InterPro" id="IPR013103">
    <property type="entry name" value="RVT_2"/>
</dbReference>
<reference evidence="3" key="2">
    <citation type="submission" date="2023-06" db="EMBL/GenBank/DDBJ databases">
        <authorList>
            <person name="Swenson N.G."/>
            <person name="Wegrzyn J.L."/>
            <person name="Mcevoy S.L."/>
        </authorList>
    </citation>
    <scope>NUCLEOTIDE SEQUENCE</scope>
    <source>
        <strain evidence="3">NS2018</strain>
        <tissue evidence="3">Leaf</tissue>
    </source>
</reference>
<proteinExistence type="predicted"/>
<dbReference type="InterPro" id="IPR043502">
    <property type="entry name" value="DNA/RNA_pol_sf"/>
</dbReference>
<feature type="compositionally biased region" description="Basic residues" evidence="1">
    <location>
        <begin position="139"/>
        <end position="148"/>
    </location>
</feature>
<evidence type="ECO:0000313" key="3">
    <source>
        <dbReference type="EMBL" id="KAK0595594.1"/>
    </source>
</evidence>
<dbReference type="PANTHER" id="PTHR11439:SF450">
    <property type="entry name" value="REVERSE TRANSCRIPTASE TY1_COPIA-TYPE DOMAIN-CONTAINING PROTEIN"/>
    <property type="match status" value="1"/>
</dbReference>
<organism evidence="3 4">
    <name type="scientific">Acer saccharum</name>
    <name type="common">Sugar maple</name>
    <dbReference type="NCBI Taxonomy" id="4024"/>
    <lineage>
        <taxon>Eukaryota</taxon>
        <taxon>Viridiplantae</taxon>
        <taxon>Streptophyta</taxon>
        <taxon>Embryophyta</taxon>
        <taxon>Tracheophyta</taxon>
        <taxon>Spermatophyta</taxon>
        <taxon>Magnoliopsida</taxon>
        <taxon>eudicotyledons</taxon>
        <taxon>Gunneridae</taxon>
        <taxon>Pentapetalae</taxon>
        <taxon>rosids</taxon>
        <taxon>malvids</taxon>
        <taxon>Sapindales</taxon>
        <taxon>Sapindaceae</taxon>
        <taxon>Hippocastanoideae</taxon>
        <taxon>Acereae</taxon>
        <taxon>Acer</taxon>
    </lineage>
</organism>
<reference evidence="3" key="1">
    <citation type="journal article" date="2022" name="Plant J.">
        <title>Strategies of tolerance reflected in two North American maple genomes.</title>
        <authorList>
            <person name="McEvoy S.L."/>
            <person name="Sezen U.U."/>
            <person name="Trouern-Trend A."/>
            <person name="McMahon S.M."/>
            <person name="Schaberg P.G."/>
            <person name="Yang J."/>
            <person name="Wegrzyn J.L."/>
            <person name="Swenson N.G."/>
        </authorList>
    </citation>
    <scope>NUCLEOTIDE SEQUENCE</scope>
    <source>
        <strain evidence="3">NS2018</strain>
    </source>
</reference>
<dbReference type="CDD" id="cd09272">
    <property type="entry name" value="RNase_HI_RT_Ty1"/>
    <property type="match status" value="1"/>
</dbReference>
<dbReference type="AlphaFoldDB" id="A0AA39SP78"/>
<feature type="domain" description="Reverse transcriptase Ty1/copia-type" evidence="2">
    <location>
        <begin position="193"/>
        <end position="282"/>
    </location>
</feature>
<evidence type="ECO:0000259" key="2">
    <source>
        <dbReference type="Pfam" id="PF07727"/>
    </source>
</evidence>
<dbReference type="EMBL" id="JAUESC010000004">
    <property type="protein sequence ID" value="KAK0595594.1"/>
    <property type="molecule type" value="Genomic_DNA"/>
</dbReference>
<dbReference type="Pfam" id="PF07727">
    <property type="entry name" value="RVT_2"/>
    <property type="match status" value="1"/>
</dbReference>
<name>A0AA39SP78_ACESA</name>
<feature type="region of interest" description="Disordered" evidence="1">
    <location>
        <begin position="94"/>
        <end position="148"/>
    </location>
</feature>
<protein>
    <recommendedName>
        <fullName evidence="2">Reverse transcriptase Ty1/copia-type domain-containing protein</fullName>
    </recommendedName>
</protein>
<accession>A0AA39SP78</accession>
<comment type="caution">
    <text evidence="3">The sequence shown here is derived from an EMBL/GenBank/DDBJ whole genome shotgun (WGS) entry which is preliminary data.</text>
</comment>
<feature type="compositionally biased region" description="Low complexity" evidence="1">
    <location>
        <begin position="117"/>
        <end position="136"/>
    </location>
</feature>